<feature type="repeat" description="PPR" evidence="2">
    <location>
        <begin position="118"/>
        <end position="152"/>
    </location>
</feature>
<proteinExistence type="predicted"/>
<dbReference type="InterPro" id="IPR011990">
    <property type="entry name" value="TPR-like_helical_dom_sf"/>
</dbReference>
<dbReference type="Gene3D" id="1.25.40.10">
    <property type="entry name" value="Tetratricopeptide repeat domain"/>
    <property type="match status" value="1"/>
</dbReference>
<dbReference type="Proteomes" id="UP000626109">
    <property type="component" value="Unassembled WGS sequence"/>
</dbReference>
<dbReference type="PROSITE" id="PS51375">
    <property type="entry name" value="PPR"/>
    <property type="match status" value="1"/>
</dbReference>
<dbReference type="InterPro" id="IPR002885">
    <property type="entry name" value="PPR_rpt"/>
</dbReference>
<protein>
    <submittedName>
        <fullName evidence="3">Uncharacterized protein</fullName>
    </submittedName>
</protein>
<gene>
    <name evidence="3" type="ORF">PGLA2088_LOCUS37503</name>
</gene>
<evidence type="ECO:0000313" key="4">
    <source>
        <dbReference type="Proteomes" id="UP000626109"/>
    </source>
</evidence>
<feature type="non-terminal residue" evidence="3">
    <location>
        <position position="1"/>
    </location>
</feature>
<dbReference type="Pfam" id="PF13041">
    <property type="entry name" value="PPR_2"/>
    <property type="match status" value="1"/>
</dbReference>
<sequence>MRLAGAELLTGVCSTVSNNVACALPLPAAAHRGGVRARQSRSLPASCTTKSDVCNALALLGSSPGASEVLAAVGDELPRWRRNPALATVTLSALARNRRPQVALQVLELMLAQCVEVNVFHYNSAISACEKAGEWQRASSVLSIMSVAGVMPNVVSYSTCMSSCEKGFQWQLALNLLCTMPRASVVPNEFSCNSAISACEKGLQWHLALGLFCKMPGLRL</sequence>
<evidence type="ECO:0000256" key="2">
    <source>
        <dbReference type="PROSITE-ProRule" id="PRU00708"/>
    </source>
</evidence>
<dbReference type="NCBIfam" id="TIGR00756">
    <property type="entry name" value="PPR"/>
    <property type="match status" value="1"/>
</dbReference>
<dbReference type="Pfam" id="PF01535">
    <property type="entry name" value="PPR"/>
    <property type="match status" value="1"/>
</dbReference>
<dbReference type="PANTHER" id="PTHR47447:SF17">
    <property type="entry name" value="OS12G0638900 PROTEIN"/>
    <property type="match status" value="1"/>
</dbReference>
<organism evidence="3 4">
    <name type="scientific">Polarella glacialis</name>
    <name type="common">Dinoflagellate</name>
    <dbReference type="NCBI Taxonomy" id="89957"/>
    <lineage>
        <taxon>Eukaryota</taxon>
        <taxon>Sar</taxon>
        <taxon>Alveolata</taxon>
        <taxon>Dinophyceae</taxon>
        <taxon>Suessiales</taxon>
        <taxon>Suessiaceae</taxon>
        <taxon>Polarella</taxon>
    </lineage>
</organism>
<accession>A0A813KVK4</accession>
<keyword evidence="1" id="KW-0677">Repeat</keyword>
<comment type="caution">
    <text evidence="3">The sequence shown here is derived from an EMBL/GenBank/DDBJ whole genome shotgun (WGS) entry which is preliminary data.</text>
</comment>
<dbReference type="AlphaFoldDB" id="A0A813KVK4"/>
<name>A0A813KVK4_POLGL</name>
<dbReference type="PANTHER" id="PTHR47447">
    <property type="entry name" value="OS03G0856100 PROTEIN"/>
    <property type="match status" value="1"/>
</dbReference>
<dbReference type="EMBL" id="CAJNNW010032488">
    <property type="protein sequence ID" value="CAE8713392.1"/>
    <property type="molecule type" value="Genomic_DNA"/>
</dbReference>
<evidence type="ECO:0000256" key="1">
    <source>
        <dbReference type="ARBA" id="ARBA00022737"/>
    </source>
</evidence>
<reference evidence="3" key="1">
    <citation type="submission" date="2021-02" db="EMBL/GenBank/DDBJ databases">
        <authorList>
            <person name="Dougan E. K."/>
            <person name="Rhodes N."/>
            <person name="Thang M."/>
            <person name="Chan C."/>
        </authorList>
    </citation>
    <scope>NUCLEOTIDE SEQUENCE</scope>
</reference>
<evidence type="ECO:0000313" key="3">
    <source>
        <dbReference type="EMBL" id="CAE8713392.1"/>
    </source>
</evidence>